<dbReference type="Pfam" id="PF00082">
    <property type="entry name" value="Peptidase_S8"/>
    <property type="match status" value="1"/>
</dbReference>
<dbReference type="Gene3D" id="3.40.50.200">
    <property type="entry name" value="Peptidase S8/S53 domain"/>
    <property type="match status" value="1"/>
</dbReference>
<feature type="domain" description="PKD" evidence="9">
    <location>
        <begin position="406"/>
        <end position="490"/>
    </location>
</feature>
<dbReference type="Pfam" id="PF02839">
    <property type="entry name" value="CBM_5_12"/>
    <property type="match status" value="2"/>
</dbReference>
<dbReference type="GO" id="GO:0004252">
    <property type="term" value="F:serine-type endopeptidase activity"/>
    <property type="evidence" value="ECO:0007669"/>
    <property type="project" value="UniProtKB-UniRule"/>
</dbReference>
<comment type="caution">
    <text evidence="10">The sequence shown here is derived from an EMBL/GenBank/DDBJ whole genome shotgun (WGS) entry which is preliminary data.</text>
</comment>
<evidence type="ECO:0000256" key="5">
    <source>
        <dbReference type="ARBA" id="ARBA00022825"/>
    </source>
</evidence>
<feature type="chain" id="PRO_5001948420" evidence="8">
    <location>
        <begin position="27"/>
        <end position="687"/>
    </location>
</feature>
<dbReference type="InterPro" id="IPR013783">
    <property type="entry name" value="Ig-like_fold"/>
</dbReference>
<dbReference type="SUPFAM" id="SSF51055">
    <property type="entry name" value="Carbohydrate binding domain"/>
    <property type="match status" value="2"/>
</dbReference>
<feature type="region of interest" description="Disordered" evidence="7">
    <location>
        <begin position="427"/>
        <end position="455"/>
    </location>
</feature>
<dbReference type="Pfam" id="PF18911">
    <property type="entry name" value="PKD_4"/>
    <property type="match status" value="2"/>
</dbReference>
<dbReference type="InterPro" id="IPR036852">
    <property type="entry name" value="Peptidase_S8/S53_dom_sf"/>
</dbReference>
<dbReference type="OrthoDB" id="9790784at2"/>
<dbReference type="GO" id="GO:0004553">
    <property type="term" value="F:hydrolase activity, hydrolyzing O-glycosyl compounds"/>
    <property type="evidence" value="ECO:0007669"/>
    <property type="project" value="InterPro"/>
</dbReference>
<evidence type="ECO:0000256" key="3">
    <source>
        <dbReference type="ARBA" id="ARBA00022723"/>
    </source>
</evidence>
<dbReference type="InterPro" id="IPR050131">
    <property type="entry name" value="Peptidase_S8_subtilisin-like"/>
</dbReference>
<keyword evidence="3" id="KW-0479">Metal-binding</keyword>
<dbReference type="InterPro" id="IPR034202">
    <property type="entry name" value="Subtilisin_Carlsberg-like"/>
</dbReference>
<dbReference type="GO" id="GO:0046872">
    <property type="term" value="F:metal ion binding"/>
    <property type="evidence" value="ECO:0007669"/>
    <property type="project" value="UniProtKB-KW"/>
</dbReference>
<dbReference type="InterPro" id="IPR003610">
    <property type="entry name" value="CBM5/12"/>
</dbReference>
<feature type="active site" description="Charge relay system" evidence="6">
    <location>
        <position position="338"/>
    </location>
</feature>
<evidence type="ECO:0000313" key="11">
    <source>
        <dbReference type="Proteomes" id="UP000029868"/>
    </source>
</evidence>
<sequence>MNNGKFKLSMLAAAIALPLVTLSLNAQPIIKEEQRFIVTFKADKALKSNASMSFAQGLQVNALFDQAAANVDAQIVKRLPASNAMAVILTPSQQAALAKDTSIQSIEVDPKRYLLAESTPYGITMVQALQLSDSGSVNQKVCIMDTGYTLSHADLPSSGVTGDDGYGSNNTGNWYNDGNGHGTHVAGTIAAIGSNNQGVVGVNPSGKLGLHIVKVFNDSGSWAYGSDLIEAVSQCKAAGATVISMSLGGSASSTAEQTAFDSAFASGILNVAAAGNDGNSSMSYPASYGSVMSVAAVDSSGSVANFSQYNSQVEIAAPGVGVNSTYNDGGYKSLSGTSMAAPHVSGVAALVWGNNPNCTVQQLRNGLNASAQDKGSSGRDNYYGYGIVKAKDADSYLKNVCGTPPPNYAPEADFSSNVNGLTVTLTDKSTDDTSVTSHNWSFGDGSSSSASNPSHTYSADGSYQVSLTVSDAQGLTDSKTATVTVADGIIIGDCAPTWSASTNYQIGDKVSHGGYEYESTWWSTGASPAIYSNVWKKLAECDGTSIPDENQAPVSSFTYNATALSVSFNNTATDDKAVSSYSWSFGDGSSSTNDNPSYTYNAPGSYQVSLTVYDAEGLSHSSSQTVTLSDDSNNQGCDGLAAWSVSTSYAVGDKVSHNGHKYDAIWWSTGASPAVFSNVWSKAGTCQ</sequence>
<dbReference type="SMART" id="SM00495">
    <property type="entry name" value="ChtBD3"/>
    <property type="match status" value="2"/>
</dbReference>
<dbReference type="InterPro" id="IPR036573">
    <property type="entry name" value="CBM_sf_5/12"/>
</dbReference>
<evidence type="ECO:0000256" key="6">
    <source>
        <dbReference type="PROSITE-ProRule" id="PRU01240"/>
    </source>
</evidence>
<dbReference type="PROSITE" id="PS00138">
    <property type="entry name" value="SUBTILASE_SER"/>
    <property type="match status" value="1"/>
</dbReference>
<protein>
    <submittedName>
        <fullName evidence="10">Subtilisin, Xanthomonalisin</fullName>
        <ecNumber evidence="10">3.4.21.101</ecNumber>
        <ecNumber evidence="10">3.4.21.62</ecNumber>
    </submittedName>
</protein>
<dbReference type="EC" id="3.4.21.62" evidence="10"/>
<dbReference type="InterPro" id="IPR022398">
    <property type="entry name" value="Peptidase_S8_His-AS"/>
</dbReference>
<feature type="signal peptide" evidence="8">
    <location>
        <begin position="1"/>
        <end position="26"/>
    </location>
</feature>
<dbReference type="InterPro" id="IPR000601">
    <property type="entry name" value="PKD_dom"/>
</dbReference>
<accession>A0A099K9R4</accession>
<dbReference type="SUPFAM" id="SSF49299">
    <property type="entry name" value="PKD domain"/>
    <property type="match status" value="2"/>
</dbReference>
<dbReference type="PANTHER" id="PTHR43806:SF11">
    <property type="entry name" value="CEREVISIN-RELATED"/>
    <property type="match status" value="1"/>
</dbReference>
<dbReference type="RefSeq" id="WP_033084539.1">
    <property type="nucleotide sequence ID" value="NZ_JQEC01000074.1"/>
</dbReference>
<dbReference type="PANTHER" id="PTHR43806">
    <property type="entry name" value="PEPTIDASE S8"/>
    <property type="match status" value="1"/>
</dbReference>
<dbReference type="Gene3D" id="2.60.40.10">
    <property type="entry name" value="Immunoglobulins"/>
    <property type="match status" value="2"/>
</dbReference>
<dbReference type="EC" id="3.4.21.101" evidence="10"/>
<dbReference type="AlphaFoldDB" id="A0A099K9R4"/>
<dbReference type="PRINTS" id="PR00723">
    <property type="entry name" value="SUBTILISIN"/>
</dbReference>
<reference evidence="10 11" key="1">
    <citation type="submission" date="2014-08" db="EMBL/GenBank/DDBJ databases">
        <title>Genomic and Phenotypic Diversity of Colwellia psychrerythraea strains from Disparate Marine Basins.</title>
        <authorList>
            <person name="Techtmann S.M."/>
            <person name="Stelling S.C."/>
            <person name="Utturkar S.M."/>
            <person name="Alshibli N."/>
            <person name="Harris A."/>
            <person name="Brown S.D."/>
            <person name="Hazen T.C."/>
        </authorList>
    </citation>
    <scope>NUCLEOTIDE SEQUENCE [LARGE SCALE GENOMIC DNA]</scope>
    <source>
        <strain evidence="10 11">GAB14E</strain>
    </source>
</reference>
<keyword evidence="5 6" id="KW-0720">Serine protease</keyword>
<feature type="domain" description="PKD" evidence="9">
    <location>
        <begin position="549"/>
        <end position="628"/>
    </location>
</feature>
<dbReference type="PROSITE" id="PS50093">
    <property type="entry name" value="PKD"/>
    <property type="match status" value="2"/>
</dbReference>
<keyword evidence="8" id="KW-0732">Signal</keyword>
<evidence type="ECO:0000259" key="9">
    <source>
        <dbReference type="PROSITE" id="PS50093"/>
    </source>
</evidence>
<dbReference type="Gene3D" id="3.30.70.80">
    <property type="entry name" value="Peptidase S8 propeptide/proteinase inhibitor I9"/>
    <property type="match status" value="1"/>
</dbReference>
<dbReference type="CDD" id="cd00146">
    <property type="entry name" value="PKD"/>
    <property type="match status" value="2"/>
</dbReference>
<dbReference type="PATRIC" id="fig|28229.3.peg.4618"/>
<dbReference type="SMART" id="SM00089">
    <property type="entry name" value="PKD"/>
    <property type="match status" value="2"/>
</dbReference>
<evidence type="ECO:0000256" key="4">
    <source>
        <dbReference type="ARBA" id="ARBA00022801"/>
    </source>
</evidence>
<name>A0A099K9R4_COLPS</name>
<dbReference type="Proteomes" id="UP000029868">
    <property type="component" value="Unassembled WGS sequence"/>
</dbReference>
<evidence type="ECO:0000256" key="2">
    <source>
        <dbReference type="ARBA" id="ARBA00022670"/>
    </source>
</evidence>
<dbReference type="PROSITE" id="PS00137">
    <property type="entry name" value="SUBTILASE_HIS"/>
    <property type="match status" value="1"/>
</dbReference>
<dbReference type="InterPro" id="IPR023828">
    <property type="entry name" value="Peptidase_S8_Ser-AS"/>
</dbReference>
<dbReference type="InterPro" id="IPR035986">
    <property type="entry name" value="PKD_dom_sf"/>
</dbReference>
<evidence type="ECO:0000313" key="10">
    <source>
        <dbReference type="EMBL" id="KGJ86807.1"/>
    </source>
</evidence>
<dbReference type="CDD" id="cd07477">
    <property type="entry name" value="Peptidases_S8_Subtilisin_subset"/>
    <property type="match status" value="1"/>
</dbReference>
<dbReference type="EMBL" id="JQEC01000074">
    <property type="protein sequence ID" value="KGJ86807.1"/>
    <property type="molecule type" value="Genomic_DNA"/>
</dbReference>
<proteinExistence type="inferred from homology"/>
<feature type="active site" description="Charge relay system" evidence="6">
    <location>
        <position position="145"/>
    </location>
</feature>
<keyword evidence="2 6" id="KW-0645">Protease</keyword>
<feature type="active site" description="Charge relay system" evidence="6">
    <location>
        <position position="181"/>
    </location>
</feature>
<evidence type="ECO:0000256" key="1">
    <source>
        <dbReference type="ARBA" id="ARBA00011073"/>
    </source>
</evidence>
<dbReference type="InterPro" id="IPR037045">
    <property type="entry name" value="S8pro/Inhibitor_I9_sf"/>
</dbReference>
<dbReference type="GO" id="GO:0005975">
    <property type="term" value="P:carbohydrate metabolic process"/>
    <property type="evidence" value="ECO:0007669"/>
    <property type="project" value="InterPro"/>
</dbReference>
<dbReference type="GO" id="GO:0005615">
    <property type="term" value="C:extracellular space"/>
    <property type="evidence" value="ECO:0007669"/>
    <property type="project" value="TreeGrafter"/>
</dbReference>
<dbReference type="GO" id="GO:0030246">
    <property type="term" value="F:carbohydrate binding"/>
    <property type="evidence" value="ECO:0007669"/>
    <property type="project" value="InterPro"/>
</dbReference>
<comment type="similarity">
    <text evidence="1 6">Belongs to the peptidase S8 family.</text>
</comment>
<evidence type="ECO:0000256" key="8">
    <source>
        <dbReference type="SAM" id="SignalP"/>
    </source>
</evidence>
<dbReference type="PROSITE" id="PS51892">
    <property type="entry name" value="SUBTILASE"/>
    <property type="match status" value="1"/>
</dbReference>
<evidence type="ECO:0000256" key="7">
    <source>
        <dbReference type="SAM" id="MobiDB-lite"/>
    </source>
</evidence>
<dbReference type="InterPro" id="IPR022409">
    <property type="entry name" value="PKD/Chitinase_dom"/>
</dbReference>
<dbReference type="Gene3D" id="2.10.10.20">
    <property type="entry name" value="Carbohydrate-binding module superfamily 5/12"/>
    <property type="match status" value="2"/>
</dbReference>
<gene>
    <name evidence="10" type="ORF">GAB14E_4634</name>
</gene>
<dbReference type="CDD" id="cd12215">
    <property type="entry name" value="ChiC_BD"/>
    <property type="match status" value="2"/>
</dbReference>
<dbReference type="GO" id="GO:0006508">
    <property type="term" value="P:proteolysis"/>
    <property type="evidence" value="ECO:0007669"/>
    <property type="project" value="UniProtKB-KW"/>
</dbReference>
<dbReference type="InterPro" id="IPR000209">
    <property type="entry name" value="Peptidase_S8/S53_dom"/>
</dbReference>
<keyword evidence="4 6" id="KW-0378">Hydrolase</keyword>
<dbReference type="SUPFAM" id="SSF52743">
    <property type="entry name" value="Subtilisin-like"/>
    <property type="match status" value="1"/>
</dbReference>
<dbReference type="InterPro" id="IPR015500">
    <property type="entry name" value="Peptidase_S8_subtilisin-rel"/>
</dbReference>
<organism evidence="10 11">
    <name type="scientific">Colwellia psychrerythraea</name>
    <name type="common">Vibrio psychroerythus</name>
    <dbReference type="NCBI Taxonomy" id="28229"/>
    <lineage>
        <taxon>Bacteria</taxon>
        <taxon>Pseudomonadati</taxon>
        <taxon>Pseudomonadota</taxon>
        <taxon>Gammaproteobacteria</taxon>
        <taxon>Alteromonadales</taxon>
        <taxon>Colwelliaceae</taxon>
        <taxon>Colwellia</taxon>
    </lineage>
</organism>